<dbReference type="Pfam" id="PF05222">
    <property type="entry name" value="AlaDh_PNT_N"/>
    <property type="match status" value="1"/>
</dbReference>
<comment type="caution">
    <text evidence="15">The sequence shown here is derived from an EMBL/GenBank/DDBJ whole genome shotgun (WGS) entry which is preliminary data.</text>
</comment>
<evidence type="ECO:0000313" key="15">
    <source>
        <dbReference type="EMBL" id="KIE41775.1"/>
    </source>
</evidence>
<dbReference type="InterPro" id="IPR007886">
    <property type="entry name" value="AlaDH/PNT_N"/>
</dbReference>
<evidence type="ECO:0000256" key="1">
    <source>
        <dbReference type="ARBA" id="ARBA00005689"/>
    </source>
</evidence>
<keyword evidence="4 12" id="KW-0547">Nucleotide-binding</keyword>
<dbReference type="PANTHER" id="PTHR42795:SF1">
    <property type="entry name" value="ALANINE DEHYDROGENASE"/>
    <property type="match status" value="1"/>
</dbReference>
<feature type="binding site" evidence="12">
    <location>
        <position position="132"/>
    </location>
    <ligand>
        <name>NAD(+)</name>
        <dbReference type="ChEBI" id="CHEBI:57540"/>
    </ligand>
</feature>
<gene>
    <name evidence="15" type="ORF">SE37_03590</name>
</gene>
<evidence type="ECO:0000256" key="10">
    <source>
        <dbReference type="PIRSR" id="PIRSR000183-1"/>
    </source>
</evidence>
<dbReference type="InterPro" id="IPR007698">
    <property type="entry name" value="AlaDH/PNT_NAD(H)-bd"/>
</dbReference>
<feature type="binding site" evidence="12">
    <location>
        <begin position="296"/>
        <end position="299"/>
    </location>
    <ligand>
        <name>NAD(+)</name>
        <dbReference type="ChEBI" id="CHEBI:57540"/>
    </ligand>
</feature>
<protein>
    <recommendedName>
        <fullName evidence="3 9">Alanine dehydrogenase</fullName>
        <ecNumber evidence="3 9">1.4.1.1</ecNumber>
    </recommendedName>
</protein>
<evidence type="ECO:0000256" key="8">
    <source>
        <dbReference type="ARBA" id="ARBA00060602"/>
    </source>
</evidence>
<evidence type="ECO:0000256" key="9">
    <source>
        <dbReference type="PIRNR" id="PIRNR000183"/>
    </source>
</evidence>
<reference evidence="15 16" key="1">
    <citation type="submission" date="2015-01" db="EMBL/GenBank/DDBJ databases">
        <title>Genome sequence of the anaerobic bacterium Geobacter soli GSS01, a dissimilatory Fe(III) reducer from soil.</title>
        <authorList>
            <person name="Yang G."/>
            <person name="Zhou S."/>
        </authorList>
    </citation>
    <scope>NUCLEOTIDE SEQUENCE [LARGE SCALE GENOMIC DNA]</scope>
    <source>
        <strain evidence="15 16">GSS01</strain>
    </source>
</reference>
<feature type="binding site" evidence="12">
    <location>
        <position position="277"/>
    </location>
    <ligand>
        <name>NAD(+)</name>
        <dbReference type="ChEBI" id="CHEBI:57540"/>
    </ligand>
</feature>
<feature type="binding site" evidence="12">
    <location>
        <position position="201"/>
    </location>
    <ligand>
        <name>NAD(+)</name>
        <dbReference type="ChEBI" id="CHEBI:57540"/>
    </ligand>
</feature>
<evidence type="ECO:0000256" key="11">
    <source>
        <dbReference type="PIRSR" id="PIRSR000183-2"/>
    </source>
</evidence>
<evidence type="ECO:0000256" key="6">
    <source>
        <dbReference type="ARBA" id="ARBA00023027"/>
    </source>
</evidence>
<keyword evidence="5 9" id="KW-0560">Oxidoreductase</keyword>
<dbReference type="Gene3D" id="3.40.50.720">
    <property type="entry name" value="NAD(P)-binding Rossmann-like Domain"/>
    <property type="match status" value="2"/>
</dbReference>
<accession>A0A0C1U1T5</accession>
<dbReference type="RefSeq" id="WP_039643719.1">
    <property type="nucleotide sequence ID" value="NZ_JXBL01000001.1"/>
</dbReference>
<keyword evidence="6 9" id="KW-0520">NAD</keyword>
<evidence type="ECO:0000313" key="16">
    <source>
        <dbReference type="Proteomes" id="UP000031433"/>
    </source>
</evidence>
<dbReference type="InterPro" id="IPR036291">
    <property type="entry name" value="NAD(P)-bd_dom_sf"/>
</dbReference>
<feature type="binding site" evidence="11">
    <location>
        <position position="74"/>
    </location>
    <ligand>
        <name>substrate</name>
    </ligand>
</feature>
<dbReference type="Pfam" id="PF01262">
    <property type="entry name" value="AlaDh_PNT_C"/>
    <property type="match status" value="1"/>
</dbReference>
<dbReference type="AlphaFoldDB" id="A0A0C1U1T5"/>
<proteinExistence type="inferred from homology"/>
<evidence type="ECO:0000256" key="12">
    <source>
        <dbReference type="PIRSR" id="PIRSR000183-3"/>
    </source>
</evidence>
<evidence type="ECO:0000256" key="4">
    <source>
        <dbReference type="ARBA" id="ARBA00022741"/>
    </source>
</evidence>
<comment type="pathway">
    <text evidence="8">Organosulfur degradation; alkanesulfonate degradation.</text>
</comment>
<sequence length="365" mass="38648">MIIGVPREIKTHEYRVGMTPTGVAELSREGHGILVEAGAGEGSGFADDDFHRSGARVVSRSDLFGRAELIVKVKEPLQEEYGLLQPGQTLFTYLHLAPNEALTRVLLERGITAIGYETLEKGGVLPLLAPMSEIAGRMAPLVGAFHLQRIYGGTGTLPAGVPGVAAGRALILGAGVVGSAASRVCLGLGMETTVMNRGIERLQRLDDVFNGRLRTLVLTADAIADHLRDADLVVGALLVPGGRTPVLITRPMLGTMRKGAVIVDVAVDQGGCVATSRPTTHDKPVYEVDGIIHYTVANMPGAYPRTSTLALTNATLPYVRLLASLGIEDALRRDPALAKALNTWRGGIVHRALAETLGLPRVPFA</sequence>
<dbReference type="InterPro" id="IPR008141">
    <property type="entry name" value="Ala_DH"/>
</dbReference>
<feature type="binding site" evidence="11">
    <location>
        <position position="15"/>
    </location>
    <ligand>
        <name>substrate</name>
    </ligand>
</feature>
<dbReference type="GO" id="GO:0000166">
    <property type="term" value="F:nucleotide binding"/>
    <property type="evidence" value="ECO:0007669"/>
    <property type="project" value="UniProtKB-KW"/>
</dbReference>
<feature type="active site" description="Proton donor/acceptor" evidence="10">
    <location>
        <position position="268"/>
    </location>
</feature>
<evidence type="ECO:0000256" key="7">
    <source>
        <dbReference type="ARBA" id="ARBA00050811"/>
    </source>
</evidence>
<organism evidence="15 16">
    <name type="scientific">Geobacter soli</name>
    <dbReference type="NCBI Taxonomy" id="1510391"/>
    <lineage>
        <taxon>Bacteria</taxon>
        <taxon>Pseudomonadati</taxon>
        <taxon>Thermodesulfobacteriota</taxon>
        <taxon>Desulfuromonadia</taxon>
        <taxon>Geobacterales</taxon>
        <taxon>Geobacteraceae</taxon>
        <taxon>Geobacter</taxon>
    </lineage>
</organism>
<evidence type="ECO:0000256" key="5">
    <source>
        <dbReference type="ARBA" id="ARBA00023002"/>
    </source>
</evidence>
<comment type="similarity">
    <text evidence="1 9">Belongs to the AlaDH/PNT family.</text>
</comment>
<dbReference type="EMBL" id="JXBL01000001">
    <property type="protein sequence ID" value="KIE41775.1"/>
    <property type="molecule type" value="Genomic_DNA"/>
</dbReference>
<dbReference type="CDD" id="cd05305">
    <property type="entry name" value="L-AlaDH"/>
    <property type="match status" value="1"/>
</dbReference>
<dbReference type="GO" id="GO:0042853">
    <property type="term" value="P:L-alanine catabolic process"/>
    <property type="evidence" value="ECO:0007669"/>
    <property type="project" value="InterPro"/>
</dbReference>
<dbReference type="SMART" id="SM01003">
    <property type="entry name" value="AlaDh_PNT_N"/>
    <property type="match status" value="1"/>
</dbReference>
<dbReference type="FunFam" id="3.40.50.720:FF:000049">
    <property type="entry name" value="Alanine dehydrogenase"/>
    <property type="match status" value="1"/>
</dbReference>
<evidence type="ECO:0000259" key="13">
    <source>
        <dbReference type="SMART" id="SM01002"/>
    </source>
</evidence>
<dbReference type="GO" id="GO:0000286">
    <property type="term" value="F:alanine dehydrogenase activity"/>
    <property type="evidence" value="ECO:0007669"/>
    <property type="project" value="UniProtKB-UniRule"/>
</dbReference>
<dbReference type="PANTHER" id="PTHR42795">
    <property type="entry name" value="ALANINE DEHYDROGENASE"/>
    <property type="match status" value="1"/>
</dbReference>
<dbReference type="EC" id="1.4.1.1" evidence="3 9"/>
<dbReference type="GO" id="GO:0005886">
    <property type="term" value="C:plasma membrane"/>
    <property type="evidence" value="ECO:0007669"/>
    <property type="project" value="TreeGrafter"/>
</dbReference>
<comment type="catalytic activity">
    <reaction evidence="7">
        <text>L-alanine + NAD(+) + H2O = pyruvate + NH4(+) + NADH + H(+)</text>
        <dbReference type="Rhea" id="RHEA:18405"/>
        <dbReference type="ChEBI" id="CHEBI:15361"/>
        <dbReference type="ChEBI" id="CHEBI:15377"/>
        <dbReference type="ChEBI" id="CHEBI:15378"/>
        <dbReference type="ChEBI" id="CHEBI:28938"/>
        <dbReference type="ChEBI" id="CHEBI:57540"/>
        <dbReference type="ChEBI" id="CHEBI:57945"/>
        <dbReference type="ChEBI" id="CHEBI:57972"/>
        <dbReference type="EC" id="1.4.1.1"/>
    </reaction>
    <physiologicalReaction direction="left-to-right" evidence="7">
        <dbReference type="Rhea" id="RHEA:18406"/>
    </physiologicalReaction>
</comment>
<name>A0A0C1U1T5_9BACT</name>
<dbReference type="NCBIfam" id="TIGR00518">
    <property type="entry name" value="alaDH"/>
    <property type="match status" value="1"/>
</dbReference>
<feature type="binding site" evidence="12">
    <location>
        <begin position="265"/>
        <end position="268"/>
    </location>
    <ligand>
        <name>NAD(+)</name>
        <dbReference type="ChEBI" id="CHEBI:57540"/>
    </ligand>
</feature>
<dbReference type="Proteomes" id="UP000031433">
    <property type="component" value="Unassembled WGS sequence"/>
</dbReference>
<evidence type="ECO:0000259" key="14">
    <source>
        <dbReference type="SMART" id="SM01003"/>
    </source>
</evidence>
<evidence type="ECO:0000256" key="2">
    <source>
        <dbReference type="ARBA" id="ARBA00011643"/>
    </source>
</evidence>
<feature type="active site" description="Proton donor/acceptor" evidence="10">
    <location>
        <position position="95"/>
    </location>
</feature>
<feature type="domain" description="Alanine dehydrogenase/pyridine nucleotide transhydrogenase NAD(H)-binding" evidence="13">
    <location>
        <begin position="147"/>
        <end position="295"/>
    </location>
</feature>
<dbReference type="SMART" id="SM01002">
    <property type="entry name" value="AlaDh_PNT_C"/>
    <property type="match status" value="1"/>
</dbReference>
<keyword evidence="16" id="KW-1185">Reference proteome</keyword>
<evidence type="ECO:0000256" key="3">
    <source>
        <dbReference type="ARBA" id="ARBA00012897"/>
    </source>
</evidence>
<feature type="domain" description="Alanine dehydrogenase/pyridine nucleotide transhydrogenase N-terminal" evidence="14">
    <location>
        <begin position="4"/>
        <end position="135"/>
    </location>
</feature>
<dbReference type="SUPFAM" id="SSF52283">
    <property type="entry name" value="Formate/glycerate dehydrogenase catalytic domain-like"/>
    <property type="match status" value="1"/>
</dbReference>
<dbReference type="PIRSF" id="PIRSF000183">
    <property type="entry name" value="Alanine_dh"/>
    <property type="match status" value="1"/>
</dbReference>
<comment type="subunit">
    <text evidence="2">Homohexamer.</text>
</comment>
<dbReference type="SUPFAM" id="SSF51735">
    <property type="entry name" value="NAD(P)-binding Rossmann-fold domains"/>
    <property type="match status" value="1"/>
</dbReference>